<dbReference type="Proteomes" id="UP000053676">
    <property type="component" value="Unassembled WGS sequence"/>
</dbReference>
<keyword evidence="2" id="KW-1185">Reference proteome</keyword>
<dbReference type="EMBL" id="KI658332">
    <property type="protein sequence ID" value="ETN82941.1"/>
    <property type="molecule type" value="Genomic_DNA"/>
</dbReference>
<dbReference type="KEGG" id="nai:NECAME_07655"/>
<protein>
    <submittedName>
        <fullName evidence="1">Uncharacterized protein</fullName>
    </submittedName>
</protein>
<gene>
    <name evidence="1" type="ORF">NECAME_07655</name>
</gene>
<name>W2TP79_NECAM</name>
<proteinExistence type="predicted"/>
<evidence type="ECO:0000313" key="1">
    <source>
        <dbReference type="EMBL" id="ETN82941.1"/>
    </source>
</evidence>
<evidence type="ECO:0000313" key="2">
    <source>
        <dbReference type="Proteomes" id="UP000053676"/>
    </source>
</evidence>
<dbReference type="AlphaFoldDB" id="W2TP79"/>
<sequence>MSTKQKQAMIEAVSYNITKIMVRVVTEGEYQPWYTRRACPVFCYPCVPAYMGVWKASRRESLSSLLVVR</sequence>
<organism evidence="1 2">
    <name type="scientific">Necator americanus</name>
    <name type="common">Human hookworm</name>
    <dbReference type="NCBI Taxonomy" id="51031"/>
    <lineage>
        <taxon>Eukaryota</taxon>
        <taxon>Metazoa</taxon>
        <taxon>Ecdysozoa</taxon>
        <taxon>Nematoda</taxon>
        <taxon>Chromadorea</taxon>
        <taxon>Rhabditida</taxon>
        <taxon>Rhabditina</taxon>
        <taxon>Rhabditomorpha</taxon>
        <taxon>Strongyloidea</taxon>
        <taxon>Ancylostomatidae</taxon>
        <taxon>Bunostominae</taxon>
        <taxon>Necator</taxon>
    </lineage>
</organism>
<dbReference type="OrthoDB" id="5866484at2759"/>
<accession>W2TP79</accession>
<reference evidence="2" key="1">
    <citation type="journal article" date="2014" name="Nat. Genet.">
        <title>Genome of the human hookworm Necator americanus.</title>
        <authorList>
            <person name="Tang Y.T."/>
            <person name="Gao X."/>
            <person name="Rosa B.A."/>
            <person name="Abubucker S."/>
            <person name="Hallsworth-Pepin K."/>
            <person name="Martin J."/>
            <person name="Tyagi R."/>
            <person name="Heizer E."/>
            <person name="Zhang X."/>
            <person name="Bhonagiri-Palsikar V."/>
            <person name="Minx P."/>
            <person name="Warren W.C."/>
            <person name="Wang Q."/>
            <person name="Zhan B."/>
            <person name="Hotez P.J."/>
            <person name="Sternberg P.W."/>
            <person name="Dougall A."/>
            <person name="Gaze S.T."/>
            <person name="Mulvenna J."/>
            <person name="Sotillo J."/>
            <person name="Ranganathan S."/>
            <person name="Rabelo E.M."/>
            <person name="Wilson R.K."/>
            <person name="Felgner P.L."/>
            <person name="Bethony J."/>
            <person name="Hawdon J.M."/>
            <person name="Gasser R.B."/>
            <person name="Loukas A."/>
            <person name="Mitreva M."/>
        </authorList>
    </citation>
    <scope>NUCLEOTIDE SEQUENCE [LARGE SCALE GENOMIC DNA]</scope>
</reference>